<dbReference type="Pfam" id="PF13086">
    <property type="entry name" value="AAA_11"/>
    <property type="match status" value="1"/>
</dbReference>
<dbReference type="SMART" id="SM00154">
    <property type="entry name" value="ZnF_AN1"/>
    <property type="match status" value="1"/>
</dbReference>
<keyword evidence="5" id="KW-0479">Metal-binding</keyword>
<dbReference type="FunFam" id="3.40.50.300:FF:001146">
    <property type="entry name" value="DNA-binding protein SMUBP-2 isoform X1"/>
    <property type="match status" value="1"/>
</dbReference>
<proteinExistence type="inferred from homology"/>
<feature type="compositionally biased region" description="Basic and acidic residues" evidence="17">
    <location>
        <begin position="1004"/>
        <end position="1013"/>
    </location>
</feature>
<dbReference type="Pfam" id="PF01428">
    <property type="entry name" value="zf-AN1"/>
    <property type="match status" value="1"/>
</dbReference>
<dbReference type="Gene3D" id="3.30.1370.50">
    <property type="entry name" value="R3H-like domain"/>
    <property type="match status" value="1"/>
</dbReference>
<feature type="region of interest" description="Disordered" evidence="17">
    <location>
        <begin position="1004"/>
        <end position="1024"/>
    </location>
</feature>
<dbReference type="GO" id="GO:0005524">
    <property type="term" value="F:ATP binding"/>
    <property type="evidence" value="ECO:0007669"/>
    <property type="project" value="UniProtKB-KW"/>
</dbReference>
<dbReference type="SMART" id="SM00382">
    <property type="entry name" value="AAA"/>
    <property type="match status" value="1"/>
</dbReference>
<evidence type="ECO:0000256" key="13">
    <source>
        <dbReference type="ARBA" id="ARBA00023242"/>
    </source>
</evidence>
<sequence length="1024" mass="113767">MAVDVSRFVKNTLSLLTLERNAEIEETKSLHENISPKELQKRGVCLLKLRIRSRRTGLYGRHLLTLELSKATSTDGKLPSHSLTPGDIVGLSWLNAVEKQSDTSSGIISRVTQTAITVAFDETADSLAFDDDGPFKLIKLANDVTHRRIKSALGALTKYRDGPAVRLIDILFGNVCTGPSLQIRPYTDGTGETCDYFNPDLDKSQKEAVNFALCQRELAIVHGPPGTGKTTTVVEIILQAVKKLNMKVLACAPSNVAVDNLVEKLLKGKVKVVRLGHPARLLSVVQEHSLDALLSVSEGTAIVRDVRKDIDDTWTKVGKSKNPSEKKHFKQEIKSLREELRQREDKAITEILTKADVVLATNTSASMDGPLKLIKRDHFDLVVIDEAAQSLEAACWIPLLWAPRCVLAGDHLQLPPTIISKDAAKKGLEVTLMERLIKLLGDDVVRMLTTQYRMNEAIMKWSSEKLYEGRLHAHASVKNHLLKDLPGVQETDETMHPLLLIDTAGCDVSENEVEDEVSKGNKGEADIVAAHVTALISAGLQPCDIAVIAPYNLQVELLRLRLSSQYPTLEIKSVDGFQGREKEAVVISMVRSNPKGEVGFLAEHRRINVAITRARRHLAVVADSETVGHDDFLKSLMDYMSSYGDVRTAHEYVDDSLPSLDASNLAFENGDAFLSKFTKTNKKREKVSDVKKTDKKVDRDLRIKRSDRRNGTNDLACIAAKVSNEANELDASPSLAKHSVSVEASSCKSRNSNEGFRQAWSSKGSVNSKYKQELETIEKEILEFVKDASKLELQFPKTLNSQQRFDVHCIAEKLKLAHESKGEGTERHIVVRKVIEPTPKGEEKDDELLSTCPLCRKRVPKTNLELHSLRCEQILKSKAAKMEKAECEDSSVPQAALKPPKKQAKPKPSVSKQQGEEDFDKLLASFTKLDSQCAYDACKQSVRTLGQTCQCCKKIYCLSHHIPEVHGCGEEAKRRARYLARNPPRPKPMTSDATRKAQLQRKLDMKLDGLSEKRKAKQKGGKNK</sequence>
<evidence type="ECO:0000256" key="11">
    <source>
        <dbReference type="ARBA" id="ARBA00022840"/>
    </source>
</evidence>
<dbReference type="InterPro" id="IPR041679">
    <property type="entry name" value="DNA2/NAM7-like_C"/>
</dbReference>
<dbReference type="Proteomes" id="UP001249851">
    <property type="component" value="Unassembled WGS sequence"/>
</dbReference>
<keyword evidence="12" id="KW-0694">RNA-binding</keyword>
<comment type="catalytic activity">
    <reaction evidence="14">
        <text>ATP + H2O = ADP + phosphate + H(+)</text>
        <dbReference type="Rhea" id="RHEA:13065"/>
        <dbReference type="ChEBI" id="CHEBI:15377"/>
        <dbReference type="ChEBI" id="CHEBI:15378"/>
        <dbReference type="ChEBI" id="CHEBI:30616"/>
        <dbReference type="ChEBI" id="CHEBI:43474"/>
        <dbReference type="ChEBI" id="CHEBI:456216"/>
        <dbReference type="EC" id="3.6.4.12"/>
    </reaction>
    <physiologicalReaction direction="left-to-right" evidence="14">
        <dbReference type="Rhea" id="RHEA:13066"/>
    </physiologicalReaction>
</comment>
<evidence type="ECO:0000256" key="1">
    <source>
        <dbReference type="ARBA" id="ARBA00004123"/>
    </source>
</evidence>
<dbReference type="Pfam" id="PF13087">
    <property type="entry name" value="AAA_12"/>
    <property type="match status" value="1"/>
</dbReference>
<evidence type="ECO:0000259" key="18">
    <source>
        <dbReference type="PROSITE" id="PS51039"/>
    </source>
</evidence>
<evidence type="ECO:0000259" key="19">
    <source>
        <dbReference type="PROSITE" id="PS51061"/>
    </source>
</evidence>
<dbReference type="SMART" id="SM00393">
    <property type="entry name" value="R3H"/>
    <property type="match status" value="1"/>
</dbReference>
<dbReference type="FunFam" id="3.30.1370.50:FF:000002">
    <property type="entry name" value="Immunoglobulin mu DNA-binding protein 2"/>
    <property type="match status" value="1"/>
</dbReference>
<dbReference type="GO" id="GO:0003677">
    <property type="term" value="F:DNA binding"/>
    <property type="evidence" value="ECO:0007669"/>
    <property type="project" value="UniProtKB-KW"/>
</dbReference>
<dbReference type="GO" id="GO:0016787">
    <property type="term" value="F:hydrolase activity"/>
    <property type="evidence" value="ECO:0007669"/>
    <property type="project" value="UniProtKB-KW"/>
</dbReference>
<evidence type="ECO:0000256" key="14">
    <source>
        <dbReference type="ARBA" id="ARBA00048432"/>
    </source>
</evidence>
<evidence type="ECO:0000256" key="2">
    <source>
        <dbReference type="ARBA" id="ARBA00004496"/>
    </source>
</evidence>
<feature type="domain" description="R3H" evidence="19">
    <location>
        <begin position="771"/>
        <end position="835"/>
    </location>
</feature>
<evidence type="ECO:0000256" key="7">
    <source>
        <dbReference type="ARBA" id="ARBA00022771"/>
    </source>
</evidence>
<accession>A0AAD9QVN4</accession>
<dbReference type="InterPro" id="IPR048761">
    <property type="entry name" value="SMUBP-2_HCS1_1B"/>
</dbReference>
<reference evidence="20" key="2">
    <citation type="journal article" date="2023" name="Science">
        <title>Genomic signatures of disease resistance in endangered staghorn corals.</title>
        <authorList>
            <person name="Vollmer S.V."/>
            <person name="Selwyn J.D."/>
            <person name="Despard B.A."/>
            <person name="Roesel C.L."/>
        </authorList>
    </citation>
    <scope>NUCLEOTIDE SEQUENCE</scope>
    <source>
        <strain evidence="20">K2</strain>
    </source>
</reference>
<evidence type="ECO:0000256" key="6">
    <source>
        <dbReference type="ARBA" id="ARBA00022741"/>
    </source>
</evidence>
<keyword evidence="4" id="KW-0963">Cytoplasm</keyword>
<evidence type="ECO:0000256" key="17">
    <source>
        <dbReference type="SAM" id="MobiDB-lite"/>
    </source>
</evidence>
<keyword evidence="13" id="KW-0539">Nucleus</keyword>
<dbReference type="SUPFAM" id="SSF82708">
    <property type="entry name" value="R3H domain"/>
    <property type="match status" value="1"/>
</dbReference>
<feature type="compositionally biased region" description="Basic residues" evidence="17">
    <location>
        <begin position="1014"/>
        <end position="1024"/>
    </location>
</feature>
<evidence type="ECO:0000256" key="3">
    <source>
        <dbReference type="ARBA" id="ARBA00007913"/>
    </source>
</evidence>
<evidence type="ECO:0000256" key="12">
    <source>
        <dbReference type="ARBA" id="ARBA00022884"/>
    </source>
</evidence>
<dbReference type="Pfam" id="PF01424">
    <property type="entry name" value="R3H"/>
    <property type="match status" value="1"/>
</dbReference>
<dbReference type="SUPFAM" id="SSF118310">
    <property type="entry name" value="AN1-like Zinc finger"/>
    <property type="match status" value="1"/>
</dbReference>
<protein>
    <submittedName>
        <fullName evidence="20">DNA-binding protein SMUBP-2</fullName>
    </submittedName>
</protein>
<dbReference type="PROSITE" id="PS51061">
    <property type="entry name" value="R3H"/>
    <property type="match status" value="1"/>
</dbReference>
<dbReference type="PROSITE" id="PS51039">
    <property type="entry name" value="ZF_AN1"/>
    <property type="match status" value="1"/>
</dbReference>
<keyword evidence="20" id="KW-0238">DNA-binding</keyword>
<comment type="similarity">
    <text evidence="3">Belongs to the DNA2/NAM7 helicase family.</text>
</comment>
<feature type="coiled-coil region" evidence="16">
    <location>
        <begin position="767"/>
        <end position="794"/>
    </location>
</feature>
<evidence type="ECO:0000256" key="10">
    <source>
        <dbReference type="ARBA" id="ARBA00022833"/>
    </source>
</evidence>
<evidence type="ECO:0000256" key="5">
    <source>
        <dbReference type="ARBA" id="ARBA00022723"/>
    </source>
</evidence>
<dbReference type="InterPro" id="IPR050534">
    <property type="entry name" value="Coronavir_polyprotein_1ab"/>
</dbReference>
<dbReference type="InterPro" id="IPR036867">
    <property type="entry name" value="R3H_dom_sf"/>
</dbReference>
<evidence type="ECO:0000313" key="21">
    <source>
        <dbReference type="Proteomes" id="UP001249851"/>
    </source>
</evidence>
<evidence type="ECO:0000256" key="8">
    <source>
        <dbReference type="ARBA" id="ARBA00022801"/>
    </source>
</evidence>
<dbReference type="CDD" id="cd18808">
    <property type="entry name" value="SF1_C_Upf1"/>
    <property type="match status" value="1"/>
</dbReference>
<keyword evidence="6" id="KW-0547">Nucleotide-binding</keyword>
<gene>
    <name evidence="20" type="ORF">P5673_007244</name>
</gene>
<evidence type="ECO:0000256" key="9">
    <source>
        <dbReference type="ARBA" id="ARBA00022806"/>
    </source>
</evidence>
<dbReference type="InterPro" id="IPR027417">
    <property type="entry name" value="P-loop_NTPase"/>
</dbReference>
<dbReference type="GO" id="GO:0005634">
    <property type="term" value="C:nucleus"/>
    <property type="evidence" value="ECO:0007669"/>
    <property type="project" value="UniProtKB-SubCell"/>
</dbReference>
<keyword evidence="11" id="KW-0067">ATP-binding</keyword>
<dbReference type="EMBL" id="JARQWQ010000012">
    <property type="protein sequence ID" value="KAK2568245.1"/>
    <property type="molecule type" value="Genomic_DNA"/>
</dbReference>
<keyword evidence="8" id="KW-0378">Hydrolase</keyword>
<dbReference type="GO" id="GO:0043139">
    <property type="term" value="F:5'-3' DNA helicase activity"/>
    <property type="evidence" value="ECO:0007669"/>
    <property type="project" value="TreeGrafter"/>
</dbReference>
<dbReference type="InterPro" id="IPR003593">
    <property type="entry name" value="AAA+_ATPase"/>
</dbReference>
<dbReference type="Pfam" id="PF21138">
    <property type="entry name" value="SMUBP-2_HCS1_1B"/>
    <property type="match status" value="1"/>
</dbReference>
<feature type="domain" description="AN1-type" evidence="18">
    <location>
        <begin position="927"/>
        <end position="976"/>
    </location>
</feature>
<evidence type="ECO:0000313" key="20">
    <source>
        <dbReference type="EMBL" id="KAK2568245.1"/>
    </source>
</evidence>
<name>A0AAD9QVN4_ACRCE</name>
<dbReference type="Gene3D" id="3.40.50.300">
    <property type="entry name" value="P-loop containing nucleotide triphosphate hydrolases"/>
    <property type="match status" value="2"/>
</dbReference>
<dbReference type="GO" id="GO:0005737">
    <property type="term" value="C:cytoplasm"/>
    <property type="evidence" value="ECO:0007669"/>
    <property type="project" value="UniProtKB-SubCell"/>
</dbReference>
<reference evidence="20" key="1">
    <citation type="journal article" date="2023" name="G3 (Bethesda)">
        <title>Whole genome assembly and annotation of the endangered Caribbean coral Acropora cervicornis.</title>
        <authorList>
            <person name="Selwyn J.D."/>
            <person name="Vollmer S.V."/>
        </authorList>
    </citation>
    <scope>NUCLEOTIDE SEQUENCE</scope>
    <source>
        <strain evidence="20">K2</strain>
    </source>
</reference>
<dbReference type="InterPro" id="IPR041677">
    <property type="entry name" value="DNA2/NAM7_AAA_11"/>
</dbReference>
<dbReference type="PANTHER" id="PTHR43788:SF8">
    <property type="entry name" value="DNA-BINDING PROTEIN SMUBP-2"/>
    <property type="match status" value="1"/>
</dbReference>
<keyword evidence="21" id="KW-1185">Reference proteome</keyword>
<dbReference type="SMART" id="SM00487">
    <property type="entry name" value="DEXDc"/>
    <property type="match status" value="1"/>
</dbReference>
<dbReference type="PANTHER" id="PTHR43788">
    <property type="entry name" value="DNA2/NAM7 HELICASE FAMILY MEMBER"/>
    <property type="match status" value="1"/>
</dbReference>
<keyword evidence="16" id="KW-0175">Coiled coil</keyword>
<dbReference type="Gene3D" id="2.40.30.270">
    <property type="match status" value="1"/>
</dbReference>
<keyword evidence="10" id="KW-0862">Zinc</keyword>
<dbReference type="GO" id="GO:0003723">
    <property type="term" value="F:RNA binding"/>
    <property type="evidence" value="ECO:0007669"/>
    <property type="project" value="UniProtKB-KW"/>
</dbReference>
<keyword evidence="7 15" id="KW-0863">Zinc-finger</keyword>
<evidence type="ECO:0000256" key="4">
    <source>
        <dbReference type="ARBA" id="ARBA00022490"/>
    </source>
</evidence>
<comment type="caution">
    <text evidence="20">The sequence shown here is derived from an EMBL/GenBank/DDBJ whole genome shotgun (WGS) entry which is preliminary data.</text>
</comment>
<keyword evidence="9" id="KW-0347">Helicase</keyword>
<dbReference type="InterPro" id="IPR004483">
    <property type="entry name" value="SMUBP-2/Hcs1-like"/>
</dbReference>
<dbReference type="InterPro" id="IPR001374">
    <property type="entry name" value="R3H_dom"/>
</dbReference>
<feature type="region of interest" description="Disordered" evidence="17">
    <location>
        <begin position="887"/>
        <end position="915"/>
    </location>
</feature>
<dbReference type="AlphaFoldDB" id="A0AAD9QVN4"/>
<comment type="subcellular location">
    <subcellularLocation>
        <location evidence="2">Cytoplasm</location>
    </subcellularLocation>
    <subcellularLocation>
        <location evidence="1">Nucleus</location>
    </subcellularLocation>
</comment>
<evidence type="ECO:0000256" key="15">
    <source>
        <dbReference type="PROSITE-ProRule" id="PRU00449"/>
    </source>
</evidence>
<dbReference type="NCBIfam" id="TIGR00376">
    <property type="entry name" value="IGHMBP2 family helicase"/>
    <property type="match status" value="1"/>
</dbReference>
<dbReference type="CDD" id="cd18044">
    <property type="entry name" value="DEXXQc_SMUBP2"/>
    <property type="match status" value="1"/>
</dbReference>
<dbReference type="InterPro" id="IPR047187">
    <property type="entry name" value="SF1_C_Upf1"/>
</dbReference>
<dbReference type="InterPro" id="IPR014001">
    <property type="entry name" value="Helicase_ATP-bd"/>
</dbReference>
<dbReference type="GO" id="GO:0008270">
    <property type="term" value="F:zinc ion binding"/>
    <property type="evidence" value="ECO:0007669"/>
    <property type="project" value="UniProtKB-KW"/>
</dbReference>
<dbReference type="InterPro" id="IPR000058">
    <property type="entry name" value="Znf_AN1"/>
</dbReference>
<organism evidence="20 21">
    <name type="scientific">Acropora cervicornis</name>
    <name type="common">Staghorn coral</name>
    <dbReference type="NCBI Taxonomy" id="6130"/>
    <lineage>
        <taxon>Eukaryota</taxon>
        <taxon>Metazoa</taxon>
        <taxon>Cnidaria</taxon>
        <taxon>Anthozoa</taxon>
        <taxon>Hexacorallia</taxon>
        <taxon>Scleractinia</taxon>
        <taxon>Astrocoeniina</taxon>
        <taxon>Acroporidae</taxon>
        <taxon>Acropora</taxon>
    </lineage>
</organism>
<dbReference type="SUPFAM" id="SSF52540">
    <property type="entry name" value="P-loop containing nucleoside triphosphate hydrolases"/>
    <property type="match status" value="1"/>
</dbReference>
<evidence type="ECO:0000256" key="16">
    <source>
        <dbReference type="SAM" id="Coils"/>
    </source>
</evidence>
<dbReference type="InterPro" id="IPR035896">
    <property type="entry name" value="AN1-like_Znf"/>
</dbReference>
<dbReference type="Gene3D" id="4.10.1110.10">
    <property type="entry name" value="AN1-like Zinc finger"/>
    <property type="match status" value="1"/>
</dbReference>